<dbReference type="GO" id="GO:0008168">
    <property type="term" value="F:methyltransferase activity"/>
    <property type="evidence" value="ECO:0007669"/>
    <property type="project" value="UniProtKB-KW"/>
</dbReference>
<evidence type="ECO:0000256" key="3">
    <source>
        <dbReference type="ARBA" id="ARBA00022552"/>
    </source>
</evidence>
<dbReference type="Gene3D" id="3.40.50.150">
    <property type="entry name" value="Vaccinia Virus protein VP39"/>
    <property type="match status" value="1"/>
</dbReference>
<dbReference type="Pfam" id="PF17785">
    <property type="entry name" value="PUA_3"/>
    <property type="match status" value="1"/>
</dbReference>
<keyword evidence="6" id="KW-0949">S-adenosyl-L-methionine</keyword>
<dbReference type="GO" id="GO:0005737">
    <property type="term" value="C:cytoplasm"/>
    <property type="evidence" value="ECO:0007669"/>
    <property type="project" value="UniProtKB-SubCell"/>
</dbReference>
<dbReference type="Gene3D" id="3.30.750.80">
    <property type="entry name" value="RNA methyltransferase domain (HRMD) like"/>
    <property type="match status" value="1"/>
</dbReference>
<evidence type="ECO:0000259" key="8">
    <source>
        <dbReference type="Pfam" id="PF10672"/>
    </source>
</evidence>
<feature type="domain" description="S-adenosylmethionine-dependent methyltransferase" evidence="8">
    <location>
        <begin position="183"/>
        <end position="394"/>
    </location>
</feature>
<dbReference type="SUPFAM" id="SSF53335">
    <property type="entry name" value="S-adenosyl-L-methionine-dependent methyltransferases"/>
    <property type="match status" value="1"/>
</dbReference>
<dbReference type="InterPro" id="IPR019614">
    <property type="entry name" value="SAM-dep_methyl-trfase"/>
</dbReference>
<dbReference type="AlphaFoldDB" id="A0A1H8ZE87"/>
<dbReference type="Pfam" id="PF10672">
    <property type="entry name" value="Methyltrans_SAM"/>
    <property type="match status" value="1"/>
</dbReference>
<dbReference type="PANTHER" id="PTHR42873:SF1">
    <property type="entry name" value="S-ADENOSYLMETHIONINE-DEPENDENT METHYLTRANSFERASE DOMAIN-CONTAINING PROTEIN"/>
    <property type="match status" value="1"/>
</dbReference>
<gene>
    <name evidence="10" type="ORF">SAMN05421693_102106</name>
</gene>
<sequence length="400" mass="44570">METLDYVPLRLKKNEERRLLAGHAWIFSNEVDVEATPIRSLEPGQPVTLQDSRGRTLGTGYANPNSLICARLVTRDADHPFGPSLLVHRLKVALSLRERLFEEPFYRLVHGESDGLPGLVVDRYGDVLVAQITTAGMERLRDALLSAFEKVLRPSAVLWRNDSPVRSLEGLDLYVQPATGPIPETVEITENGARFQVPLLAGQKTGWFYDQRDNRAWLRRLSTGARVLDLFSYAGGWGIQAAMHGAEQVTCVDASADAVAQVEANARLNRVDDRVQALAGDAFEVLRRLREERARFDLIIVDPPAFIKRRKDLKEGTAAYRRINQMALQVLARDGFLIACSCSQHMAADALEKQIHAAARHVDRQMQILSRGGQASDHPIHPAMPETAYLKAILCRCIGQ</sequence>
<keyword evidence="2" id="KW-0963">Cytoplasm</keyword>
<comment type="similarity">
    <text evidence="7">Belongs to the methyltransferase superfamily. RlmI family.</text>
</comment>
<organism evidence="10 11">
    <name type="scientific">Ectothiorhodospira magna</name>
    <dbReference type="NCBI Taxonomy" id="867345"/>
    <lineage>
        <taxon>Bacteria</taxon>
        <taxon>Pseudomonadati</taxon>
        <taxon>Pseudomonadota</taxon>
        <taxon>Gammaproteobacteria</taxon>
        <taxon>Chromatiales</taxon>
        <taxon>Ectothiorhodospiraceae</taxon>
        <taxon>Ectothiorhodospira</taxon>
    </lineage>
</organism>
<dbReference type="RefSeq" id="WP_090202857.1">
    <property type="nucleotide sequence ID" value="NZ_FOFO01000002.1"/>
</dbReference>
<dbReference type="SUPFAM" id="SSF88697">
    <property type="entry name" value="PUA domain-like"/>
    <property type="match status" value="1"/>
</dbReference>
<dbReference type="Gene3D" id="2.30.130.10">
    <property type="entry name" value="PUA domain"/>
    <property type="match status" value="1"/>
</dbReference>
<dbReference type="GO" id="GO:0006364">
    <property type="term" value="P:rRNA processing"/>
    <property type="evidence" value="ECO:0007669"/>
    <property type="project" value="UniProtKB-KW"/>
</dbReference>
<feature type="domain" description="RlmI-like PUA" evidence="9">
    <location>
        <begin position="9"/>
        <end position="75"/>
    </location>
</feature>
<name>A0A1H8ZE87_9GAMM</name>
<dbReference type="STRING" id="867345.SAMN05421693_102106"/>
<evidence type="ECO:0000256" key="4">
    <source>
        <dbReference type="ARBA" id="ARBA00022603"/>
    </source>
</evidence>
<dbReference type="CDD" id="cd21153">
    <property type="entry name" value="PUA_RlmI"/>
    <property type="match status" value="1"/>
</dbReference>
<keyword evidence="4 10" id="KW-0489">Methyltransferase</keyword>
<comment type="subcellular location">
    <subcellularLocation>
        <location evidence="1">Cytoplasm</location>
    </subcellularLocation>
</comment>
<proteinExistence type="inferred from homology"/>
<dbReference type="Proteomes" id="UP000199496">
    <property type="component" value="Unassembled WGS sequence"/>
</dbReference>
<evidence type="ECO:0000256" key="6">
    <source>
        <dbReference type="ARBA" id="ARBA00022691"/>
    </source>
</evidence>
<evidence type="ECO:0000256" key="2">
    <source>
        <dbReference type="ARBA" id="ARBA00022490"/>
    </source>
</evidence>
<dbReference type="InterPro" id="IPR041532">
    <property type="entry name" value="RlmI-like_PUA"/>
</dbReference>
<evidence type="ECO:0000313" key="11">
    <source>
        <dbReference type="Proteomes" id="UP000199496"/>
    </source>
</evidence>
<evidence type="ECO:0000259" key="9">
    <source>
        <dbReference type="Pfam" id="PF17785"/>
    </source>
</evidence>
<evidence type="ECO:0000313" key="10">
    <source>
        <dbReference type="EMBL" id="SEP62665.1"/>
    </source>
</evidence>
<dbReference type="GO" id="GO:0032259">
    <property type="term" value="P:methylation"/>
    <property type="evidence" value="ECO:0007669"/>
    <property type="project" value="UniProtKB-KW"/>
</dbReference>
<reference evidence="10 11" key="1">
    <citation type="submission" date="2016-10" db="EMBL/GenBank/DDBJ databases">
        <authorList>
            <person name="de Groot N.N."/>
        </authorList>
    </citation>
    <scope>NUCLEOTIDE SEQUENCE [LARGE SCALE GENOMIC DNA]</scope>
    <source>
        <strain evidence="10 11">B7-7</strain>
    </source>
</reference>
<dbReference type="InterPro" id="IPR029063">
    <property type="entry name" value="SAM-dependent_MTases_sf"/>
</dbReference>
<dbReference type="CDD" id="cd11572">
    <property type="entry name" value="RlmI_M_like"/>
    <property type="match status" value="1"/>
</dbReference>
<evidence type="ECO:0000256" key="7">
    <source>
        <dbReference type="ARBA" id="ARBA00038091"/>
    </source>
</evidence>
<accession>A0A1H8ZE87</accession>
<keyword evidence="3" id="KW-0698">rRNA processing</keyword>
<dbReference type="OrthoDB" id="9805492at2"/>
<dbReference type="EMBL" id="FOFO01000002">
    <property type="protein sequence ID" value="SEP62665.1"/>
    <property type="molecule type" value="Genomic_DNA"/>
</dbReference>
<protein>
    <submittedName>
        <fullName evidence="10">23S rRNA (Cytosine1962-C5)-methyltransferase</fullName>
    </submittedName>
</protein>
<keyword evidence="5 10" id="KW-0808">Transferase</keyword>
<dbReference type="InterPro" id="IPR036974">
    <property type="entry name" value="PUA_sf"/>
</dbReference>
<evidence type="ECO:0000256" key="5">
    <source>
        <dbReference type="ARBA" id="ARBA00022679"/>
    </source>
</evidence>
<dbReference type="PROSITE" id="PS50890">
    <property type="entry name" value="PUA"/>
    <property type="match status" value="1"/>
</dbReference>
<dbReference type="PANTHER" id="PTHR42873">
    <property type="entry name" value="RIBOSOMAL RNA LARGE SUBUNIT METHYLTRANSFERASE"/>
    <property type="match status" value="1"/>
</dbReference>
<dbReference type="GO" id="GO:0003723">
    <property type="term" value="F:RNA binding"/>
    <property type="evidence" value="ECO:0007669"/>
    <property type="project" value="InterPro"/>
</dbReference>
<dbReference type="InterPro" id="IPR015947">
    <property type="entry name" value="PUA-like_sf"/>
</dbReference>
<evidence type="ECO:0000256" key="1">
    <source>
        <dbReference type="ARBA" id="ARBA00004496"/>
    </source>
</evidence>
<keyword evidence="11" id="KW-1185">Reference proteome</keyword>
<dbReference type="CDD" id="cd02440">
    <property type="entry name" value="AdoMet_MTases"/>
    <property type="match status" value="1"/>
</dbReference>